<reference evidence="2" key="1">
    <citation type="journal article" date="2019" name="Int. J. Syst. Evol. Microbiol.">
        <title>The Global Catalogue of Microorganisms (GCM) 10K type strain sequencing project: providing services to taxonomists for standard genome sequencing and annotation.</title>
        <authorList>
            <consortium name="The Broad Institute Genomics Platform"/>
            <consortium name="The Broad Institute Genome Sequencing Center for Infectious Disease"/>
            <person name="Wu L."/>
            <person name="Ma J."/>
        </authorList>
    </citation>
    <scope>NUCLEOTIDE SEQUENCE [LARGE SCALE GENOMIC DNA]</scope>
    <source>
        <strain evidence="2">CCUG 50353</strain>
    </source>
</reference>
<dbReference type="Pfam" id="PF26325">
    <property type="entry name" value="YhjD"/>
    <property type="match status" value="1"/>
</dbReference>
<comment type="caution">
    <text evidence="1">The sequence shown here is derived from an EMBL/GenBank/DDBJ whole genome shotgun (WGS) entry which is preliminary data.</text>
</comment>
<protein>
    <submittedName>
        <fullName evidence="1">Uncharacterized protein</fullName>
    </submittedName>
</protein>
<evidence type="ECO:0000313" key="2">
    <source>
        <dbReference type="Proteomes" id="UP001595733"/>
    </source>
</evidence>
<evidence type="ECO:0000313" key="1">
    <source>
        <dbReference type="EMBL" id="MFC4355169.1"/>
    </source>
</evidence>
<name>A0ABV8UVG0_9BACL</name>
<proteinExistence type="predicted"/>
<dbReference type="Proteomes" id="UP001595733">
    <property type="component" value="Unassembled WGS sequence"/>
</dbReference>
<keyword evidence="2" id="KW-1185">Reference proteome</keyword>
<dbReference type="RefSeq" id="WP_378141537.1">
    <property type="nucleotide sequence ID" value="NZ_JBHSEF010000022.1"/>
</dbReference>
<gene>
    <name evidence="1" type="ORF">ACFO0S_08935</name>
</gene>
<dbReference type="EMBL" id="JBHSEF010000022">
    <property type="protein sequence ID" value="MFC4355169.1"/>
    <property type="molecule type" value="Genomic_DNA"/>
</dbReference>
<organism evidence="1 2">
    <name type="scientific">Chryseomicrobium palamuruense</name>
    <dbReference type="NCBI Taxonomy" id="682973"/>
    <lineage>
        <taxon>Bacteria</taxon>
        <taxon>Bacillati</taxon>
        <taxon>Bacillota</taxon>
        <taxon>Bacilli</taxon>
        <taxon>Bacillales</taxon>
        <taxon>Caryophanaceae</taxon>
        <taxon>Chryseomicrobium</taxon>
    </lineage>
</organism>
<sequence length="130" mass="15133">MATLTDDMLNDLERLIYLPMVMTVLAKDRSLVQQGGFKLPRPYLELLAAADQCVQTDLKKVHEVVRKKGLKVVRGEADELFTEYIFYHQGYEEHRRYLNVRLRNQVEELLHHYLLSGSAANLDNTNRRSS</sequence>
<accession>A0ABV8UVG0</accession>
<dbReference type="InterPro" id="IPR058600">
    <property type="entry name" value="YhjD-like"/>
</dbReference>